<dbReference type="FunCoup" id="A0A0Q9WN89">
    <property type="interactions" value="7"/>
</dbReference>
<organism evidence="2 3">
    <name type="scientific">Drosophila virilis</name>
    <name type="common">Fruit fly</name>
    <dbReference type="NCBI Taxonomy" id="7244"/>
    <lineage>
        <taxon>Eukaryota</taxon>
        <taxon>Metazoa</taxon>
        <taxon>Ecdysozoa</taxon>
        <taxon>Arthropoda</taxon>
        <taxon>Hexapoda</taxon>
        <taxon>Insecta</taxon>
        <taxon>Pterygota</taxon>
        <taxon>Neoptera</taxon>
        <taxon>Endopterygota</taxon>
        <taxon>Diptera</taxon>
        <taxon>Brachycera</taxon>
        <taxon>Muscomorpha</taxon>
        <taxon>Ephydroidea</taxon>
        <taxon>Drosophilidae</taxon>
        <taxon>Drosophila</taxon>
    </lineage>
</organism>
<evidence type="ECO:0000313" key="2">
    <source>
        <dbReference type="EMBL" id="KRF82318.1"/>
    </source>
</evidence>
<protein>
    <submittedName>
        <fullName evidence="2">Uncharacterized protein, isoform D</fullName>
    </submittedName>
</protein>
<feature type="region of interest" description="Disordered" evidence="1">
    <location>
        <begin position="35"/>
        <end position="54"/>
    </location>
</feature>
<sequence>MYTRACEYIFMASNSSKKNKSSGLRILWIPGRKSHPKGRLSSTNKHISYSPTQKKSEVWTLGGSRAQTELIDLPSPEINGASTSSLALLGAMSSTLVKSVKGDSLNRNNITPDDATAVSECATLPTTPVAAISPNLNSPLSELAPSTPSTTSTAMASPIVVTTVEILDLHNILNPDDLPKVPSIGETDLSTSAVVLNSSAGTTASITTNSSPLANRKAHNQPAANNSSPHKSRYRNHNNNQDDINSIESISSFNRNQVNANFEWIDDMVQQRNCSELMHKNKRKKSKKLVDAKESDQLDGRKIKEKQGLAPYEDNDEKVVKCLYYSLMCCDCTIS</sequence>
<keyword evidence="3" id="KW-1185">Reference proteome</keyword>
<proteinExistence type="predicted"/>
<feature type="compositionally biased region" description="Polar residues" evidence="1">
    <location>
        <begin position="203"/>
        <end position="213"/>
    </location>
</feature>
<reference evidence="2 3" key="1">
    <citation type="journal article" date="2007" name="Nature">
        <title>Evolution of genes and genomes on the Drosophila phylogeny.</title>
        <authorList>
            <consortium name="Drosophila 12 Genomes Consortium"/>
            <person name="Clark A.G."/>
            <person name="Eisen M.B."/>
            <person name="Smith D.R."/>
            <person name="Bergman C.M."/>
            <person name="Oliver B."/>
            <person name="Markow T.A."/>
            <person name="Kaufman T.C."/>
            <person name="Kellis M."/>
            <person name="Gelbart W."/>
            <person name="Iyer V.N."/>
            <person name="Pollard D.A."/>
            <person name="Sackton T.B."/>
            <person name="Larracuente A.M."/>
            <person name="Singh N.D."/>
            <person name="Abad J.P."/>
            <person name="Abt D.N."/>
            <person name="Adryan B."/>
            <person name="Aguade M."/>
            <person name="Akashi H."/>
            <person name="Anderson W.W."/>
            <person name="Aquadro C.F."/>
            <person name="Ardell D.H."/>
            <person name="Arguello R."/>
            <person name="Artieri C.G."/>
            <person name="Barbash D.A."/>
            <person name="Barker D."/>
            <person name="Barsanti P."/>
            <person name="Batterham P."/>
            <person name="Batzoglou S."/>
            <person name="Begun D."/>
            <person name="Bhutkar A."/>
            <person name="Blanco E."/>
            <person name="Bosak S.A."/>
            <person name="Bradley R.K."/>
            <person name="Brand A.D."/>
            <person name="Brent M.R."/>
            <person name="Brooks A.N."/>
            <person name="Brown R.H."/>
            <person name="Butlin R.K."/>
            <person name="Caggese C."/>
            <person name="Calvi B.R."/>
            <person name="Bernardo de Carvalho A."/>
            <person name="Caspi A."/>
            <person name="Castrezana S."/>
            <person name="Celniker S.E."/>
            <person name="Chang J.L."/>
            <person name="Chapple C."/>
            <person name="Chatterji S."/>
            <person name="Chinwalla A."/>
            <person name="Civetta A."/>
            <person name="Clifton S.W."/>
            <person name="Comeron J.M."/>
            <person name="Costello J.C."/>
            <person name="Coyne J.A."/>
            <person name="Daub J."/>
            <person name="David R.G."/>
            <person name="Delcher A.L."/>
            <person name="Delehaunty K."/>
            <person name="Do C.B."/>
            <person name="Ebling H."/>
            <person name="Edwards K."/>
            <person name="Eickbush T."/>
            <person name="Evans J.D."/>
            <person name="Filipski A."/>
            <person name="Findeiss S."/>
            <person name="Freyhult E."/>
            <person name="Fulton L."/>
            <person name="Fulton R."/>
            <person name="Garcia A.C."/>
            <person name="Gardiner A."/>
            <person name="Garfield D.A."/>
            <person name="Garvin B.E."/>
            <person name="Gibson G."/>
            <person name="Gilbert D."/>
            <person name="Gnerre S."/>
            <person name="Godfrey J."/>
            <person name="Good R."/>
            <person name="Gotea V."/>
            <person name="Gravely B."/>
            <person name="Greenberg A.J."/>
            <person name="Griffiths-Jones S."/>
            <person name="Gross S."/>
            <person name="Guigo R."/>
            <person name="Gustafson E.A."/>
            <person name="Haerty W."/>
            <person name="Hahn M.W."/>
            <person name="Halligan D.L."/>
            <person name="Halpern A.L."/>
            <person name="Halter G.M."/>
            <person name="Han M.V."/>
            <person name="Heger A."/>
            <person name="Hillier L."/>
            <person name="Hinrichs A.S."/>
            <person name="Holmes I."/>
            <person name="Hoskins R.A."/>
            <person name="Hubisz M.J."/>
            <person name="Hultmark D."/>
            <person name="Huntley M.A."/>
            <person name="Jaffe D.B."/>
            <person name="Jagadeeshan S."/>
            <person name="Jeck W.R."/>
            <person name="Johnson J."/>
            <person name="Jones C.D."/>
            <person name="Jordan W.C."/>
            <person name="Karpen G.H."/>
            <person name="Kataoka E."/>
            <person name="Keightley P.D."/>
            <person name="Kheradpour P."/>
            <person name="Kirkness E.F."/>
            <person name="Koerich L.B."/>
            <person name="Kristiansen K."/>
            <person name="Kudrna D."/>
            <person name="Kulathinal R.J."/>
            <person name="Kumar S."/>
            <person name="Kwok R."/>
            <person name="Lander E."/>
            <person name="Langley C.H."/>
            <person name="Lapoint R."/>
            <person name="Lazzaro B.P."/>
            <person name="Lee S.J."/>
            <person name="Levesque L."/>
            <person name="Li R."/>
            <person name="Lin C.F."/>
            <person name="Lin M.F."/>
            <person name="Lindblad-Toh K."/>
            <person name="Llopart A."/>
            <person name="Long M."/>
            <person name="Low L."/>
            <person name="Lozovsky E."/>
            <person name="Lu J."/>
            <person name="Luo M."/>
            <person name="Machado C.A."/>
            <person name="Makalowski W."/>
            <person name="Marzo M."/>
            <person name="Matsuda M."/>
            <person name="Matzkin L."/>
            <person name="McAllister B."/>
            <person name="McBride C.S."/>
            <person name="McKernan B."/>
            <person name="McKernan K."/>
            <person name="Mendez-Lago M."/>
            <person name="Minx P."/>
            <person name="Mollenhauer M.U."/>
            <person name="Montooth K."/>
            <person name="Mount S.M."/>
            <person name="Mu X."/>
            <person name="Myers E."/>
            <person name="Negre B."/>
            <person name="Newfeld S."/>
            <person name="Nielsen R."/>
            <person name="Noor M.A."/>
            <person name="O'Grady P."/>
            <person name="Pachter L."/>
            <person name="Papaceit M."/>
            <person name="Parisi M.J."/>
            <person name="Parisi M."/>
            <person name="Parts L."/>
            <person name="Pedersen J.S."/>
            <person name="Pesole G."/>
            <person name="Phillippy A.M."/>
            <person name="Ponting C.P."/>
            <person name="Pop M."/>
            <person name="Porcelli D."/>
            <person name="Powell J.R."/>
            <person name="Prohaska S."/>
            <person name="Pruitt K."/>
            <person name="Puig M."/>
            <person name="Quesneville H."/>
            <person name="Ram K.R."/>
            <person name="Rand D."/>
            <person name="Rasmussen M.D."/>
            <person name="Reed L.K."/>
            <person name="Reenan R."/>
            <person name="Reily A."/>
            <person name="Remington K.A."/>
            <person name="Rieger T.T."/>
            <person name="Ritchie M.G."/>
            <person name="Robin C."/>
            <person name="Rogers Y.H."/>
            <person name="Rohde C."/>
            <person name="Rozas J."/>
            <person name="Rubenfield M.J."/>
            <person name="Ruiz A."/>
            <person name="Russo S."/>
            <person name="Salzberg S.L."/>
            <person name="Sanchez-Gracia A."/>
            <person name="Saranga D.J."/>
            <person name="Sato H."/>
            <person name="Schaeffer S.W."/>
            <person name="Schatz M.C."/>
            <person name="Schlenke T."/>
            <person name="Schwartz R."/>
            <person name="Segarra C."/>
            <person name="Singh R.S."/>
            <person name="Sirot L."/>
            <person name="Sirota M."/>
            <person name="Sisneros N.B."/>
            <person name="Smith C.D."/>
            <person name="Smith T.F."/>
            <person name="Spieth J."/>
            <person name="Stage D.E."/>
            <person name="Stark A."/>
            <person name="Stephan W."/>
            <person name="Strausberg R.L."/>
            <person name="Strempel S."/>
            <person name="Sturgill D."/>
            <person name="Sutton G."/>
            <person name="Sutton G.G."/>
            <person name="Tao W."/>
            <person name="Teichmann S."/>
            <person name="Tobari Y.N."/>
            <person name="Tomimura Y."/>
            <person name="Tsolas J.M."/>
            <person name="Valente V.L."/>
            <person name="Venter E."/>
            <person name="Venter J.C."/>
            <person name="Vicario S."/>
            <person name="Vieira F.G."/>
            <person name="Vilella A.J."/>
            <person name="Villasante A."/>
            <person name="Walenz B."/>
            <person name="Wang J."/>
            <person name="Wasserman M."/>
            <person name="Watts T."/>
            <person name="Wilson D."/>
            <person name="Wilson R.K."/>
            <person name="Wing R.A."/>
            <person name="Wolfner M.F."/>
            <person name="Wong A."/>
            <person name="Wong G.K."/>
            <person name="Wu C.I."/>
            <person name="Wu G."/>
            <person name="Yamamoto D."/>
            <person name="Yang H.P."/>
            <person name="Yang S.P."/>
            <person name="Yorke J.A."/>
            <person name="Yoshida K."/>
            <person name="Zdobnov E."/>
            <person name="Zhang P."/>
            <person name="Zhang Y."/>
            <person name="Zimin A.V."/>
            <person name="Baldwin J."/>
            <person name="Abdouelleil A."/>
            <person name="Abdulkadir J."/>
            <person name="Abebe A."/>
            <person name="Abera B."/>
            <person name="Abreu J."/>
            <person name="Acer S.C."/>
            <person name="Aftuck L."/>
            <person name="Alexander A."/>
            <person name="An P."/>
            <person name="Anderson E."/>
            <person name="Anderson S."/>
            <person name="Arachi H."/>
            <person name="Azer M."/>
            <person name="Bachantsang P."/>
            <person name="Barry A."/>
            <person name="Bayul T."/>
            <person name="Berlin A."/>
            <person name="Bessette D."/>
            <person name="Bloom T."/>
            <person name="Blye J."/>
            <person name="Boguslavskiy L."/>
            <person name="Bonnet C."/>
            <person name="Boukhgalter B."/>
            <person name="Bourzgui I."/>
            <person name="Brown A."/>
            <person name="Cahill P."/>
            <person name="Channer S."/>
            <person name="Cheshatsang Y."/>
            <person name="Chuda L."/>
            <person name="Citroen M."/>
            <person name="Collymore A."/>
            <person name="Cooke P."/>
            <person name="Costello M."/>
            <person name="D'Aco K."/>
            <person name="Daza R."/>
            <person name="De Haan G."/>
            <person name="DeGray S."/>
            <person name="DeMaso C."/>
            <person name="Dhargay N."/>
            <person name="Dooley K."/>
            <person name="Dooley E."/>
            <person name="Doricent M."/>
            <person name="Dorje P."/>
            <person name="Dorjee K."/>
            <person name="Dupes A."/>
            <person name="Elong R."/>
            <person name="Falk J."/>
            <person name="Farina A."/>
            <person name="Faro S."/>
            <person name="Ferguson D."/>
            <person name="Fisher S."/>
            <person name="Foley C.D."/>
            <person name="Franke A."/>
            <person name="Friedrich D."/>
            <person name="Gadbois L."/>
            <person name="Gearin G."/>
            <person name="Gearin C.R."/>
            <person name="Giannoukos G."/>
            <person name="Goode T."/>
            <person name="Graham J."/>
            <person name="Grandbois E."/>
            <person name="Grewal S."/>
            <person name="Gyaltsen K."/>
            <person name="Hafez N."/>
            <person name="Hagos B."/>
            <person name="Hall J."/>
            <person name="Henson C."/>
            <person name="Hollinger A."/>
            <person name="Honan T."/>
            <person name="Huard M.D."/>
            <person name="Hughes L."/>
            <person name="Hurhula B."/>
            <person name="Husby M.E."/>
            <person name="Kamat A."/>
            <person name="Kanga B."/>
            <person name="Kashin S."/>
            <person name="Khazanovich D."/>
            <person name="Kisner P."/>
            <person name="Lance K."/>
            <person name="Lara M."/>
            <person name="Lee W."/>
            <person name="Lennon N."/>
            <person name="Letendre F."/>
            <person name="LeVine R."/>
            <person name="Lipovsky A."/>
            <person name="Liu X."/>
            <person name="Liu J."/>
            <person name="Liu S."/>
            <person name="Lokyitsang T."/>
            <person name="Lokyitsang Y."/>
            <person name="Lubonja R."/>
            <person name="Lui A."/>
            <person name="MacDonald P."/>
            <person name="Magnisalis V."/>
            <person name="Maru K."/>
            <person name="Matthews C."/>
            <person name="McCusker W."/>
            <person name="McDonough S."/>
            <person name="Mehta T."/>
            <person name="Meldrim J."/>
            <person name="Meneus L."/>
            <person name="Mihai O."/>
            <person name="Mihalev A."/>
            <person name="Mihova T."/>
            <person name="Mittelman R."/>
            <person name="Mlenga V."/>
            <person name="Montmayeur A."/>
            <person name="Mulrain L."/>
            <person name="Navidi A."/>
            <person name="Naylor J."/>
            <person name="Negash T."/>
            <person name="Nguyen T."/>
            <person name="Nguyen N."/>
            <person name="Nicol R."/>
            <person name="Norbu C."/>
            <person name="Norbu N."/>
            <person name="Novod N."/>
            <person name="O'Neill B."/>
            <person name="Osman S."/>
            <person name="Markiewicz E."/>
            <person name="Oyono O.L."/>
            <person name="Patti C."/>
            <person name="Phunkhang P."/>
            <person name="Pierre F."/>
            <person name="Priest M."/>
            <person name="Raghuraman S."/>
            <person name="Rege F."/>
            <person name="Reyes R."/>
            <person name="Rise C."/>
            <person name="Rogov P."/>
            <person name="Ross K."/>
            <person name="Ryan E."/>
            <person name="Settipalli S."/>
            <person name="Shea T."/>
            <person name="Sherpa N."/>
            <person name="Shi L."/>
            <person name="Shih D."/>
            <person name="Sparrow T."/>
            <person name="Spaulding J."/>
            <person name="Stalker J."/>
            <person name="Stange-Thomann N."/>
            <person name="Stavropoulos S."/>
            <person name="Stone C."/>
            <person name="Strader C."/>
            <person name="Tesfaye S."/>
            <person name="Thomson T."/>
            <person name="Thoulutsang Y."/>
            <person name="Thoulutsang D."/>
            <person name="Topham K."/>
            <person name="Topping I."/>
            <person name="Tsamla T."/>
            <person name="Vassiliev H."/>
            <person name="Vo A."/>
            <person name="Wangchuk T."/>
            <person name="Wangdi T."/>
            <person name="Weiand M."/>
            <person name="Wilkinson J."/>
            <person name="Wilson A."/>
            <person name="Yadav S."/>
            <person name="Young G."/>
            <person name="Yu Q."/>
            <person name="Zembek L."/>
            <person name="Zhong D."/>
            <person name="Zimmer A."/>
            <person name="Zwirko Z."/>
            <person name="Jaffe D.B."/>
            <person name="Alvarez P."/>
            <person name="Brockman W."/>
            <person name="Butler J."/>
            <person name="Chin C."/>
            <person name="Gnerre S."/>
            <person name="Grabherr M."/>
            <person name="Kleber M."/>
            <person name="Mauceli E."/>
            <person name="MacCallum I."/>
        </authorList>
    </citation>
    <scope>NUCLEOTIDE SEQUENCE [LARGE SCALE GENOMIC DNA]</scope>
    <source>
        <strain evidence="3">Tucson 15010-1051.87</strain>
    </source>
</reference>
<evidence type="ECO:0000256" key="1">
    <source>
        <dbReference type="SAM" id="MobiDB-lite"/>
    </source>
</evidence>
<dbReference type="InParanoid" id="A0A0Q9WN89"/>
<dbReference type="OrthoDB" id="6608749at2759"/>
<gene>
    <name evidence="2" type="primary">Dvir\GJ19363</name>
    <name evidence="2" type="ORF">Dvir_GJ19363</name>
</gene>
<name>A0A0Q9WN89_DROVI</name>
<dbReference type="EMBL" id="CH940651">
    <property type="protein sequence ID" value="KRF82318.1"/>
    <property type="molecule type" value="Genomic_DNA"/>
</dbReference>
<accession>A0A0Q9WN89</accession>
<feature type="compositionally biased region" description="Polar residues" evidence="1">
    <location>
        <begin position="40"/>
        <end position="53"/>
    </location>
</feature>
<dbReference type="Proteomes" id="UP000008792">
    <property type="component" value="Unassembled WGS sequence"/>
</dbReference>
<dbReference type="AlphaFoldDB" id="A0A0Q9WN89"/>
<evidence type="ECO:0000313" key="3">
    <source>
        <dbReference type="Proteomes" id="UP000008792"/>
    </source>
</evidence>
<feature type="region of interest" description="Disordered" evidence="1">
    <location>
        <begin position="203"/>
        <end position="244"/>
    </location>
</feature>